<name>A0A818IQ05_9BILA</name>
<feature type="chain" id="PRO_5035691911" description="VWFA domain-containing protein" evidence="2">
    <location>
        <begin position="19"/>
        <end position="673"/>
    </location>
</feature>
<accession>A0A818IQ05</accession>
<dbReference type="CDD" id="cd01450">
    <property type="entry name" value="vWFA_subfamily_ECM"/>
    <property type="match status" value="1"/>
</dbReference>
<dbReference type="SUPFAM" id="SSF53300">
    <property type="entry name" value="vWA-like"/>
    <property type="match status" value="1"/>
</dbReference>
<dbReference type="Gene3D" id="1.10.530.10">
    <property type="match status" value="1"/>
</dbReference>
<dbReference type="PRINTS" id="PR00453">
    <property type="entry name" value="VWFADOMAIN"/>
</dbReference>
<dbReference type="SUPFAM" id="SSF53955">
    <property type="entry name" value="Lysozyme-like"/>
    <property type="match status" value="1"/>
</dbReference>
<dbReference type="EMBL" id="CAJNYU010002284">
    <property type="protein sequence ID" value="CAF3530812.1"/>
    <property type="molecule type" value="Genomic_DNA"/>
</dbReference>
<evidence type="ECO:0000313" key="6">
    <source>
        <dbReference type="EMBL" id="CAF4515613.1"/>
    </source>
</evidence>
<dbReference type="PANTHER" id="PTHR24020">
    <property type="entry name" value="COLLAGEN ALPHA"/>
    <property type="match status" value="1"/>
</dbReference>
<dbReference type="Pfam" id="PF00092">
    <property type="entry name" value="VWA"/>
    <property type="match status" value="1"/>
</dbReference>
<dbReference type="AlphaFoldDB" id="A0A818IQ05"/>
<evidence type="ECO:0000313" key="5">
    <source>
        <dbReference type="EMBL" id="CAF4441751.1"/>
    </source>
</evidence>
<dbReference type="SMART" id="SM00327">
    <property type="entry name" value="VWA"/>
    <property type="match status" value="1"/>
</dbReference>
<dbReference type="PANTHER" id="PTHR24020:SF84">
    <property type="entry name" value="VWFA DOMAIN-CONTAINING PROTEIN"/>
    <property type="match status" value="1"/>
</dbReference>
<gene>
    <name evidence="4" type="ORF">FME351_LOCUS18471</name>
    <name evidence="6" type="ORF">TOA249_LOCUS4608</name>
    <name evidence="5" type="ORF">TSG867_LOCUS16243</name>
</gene>
<organism evidence="4 7">
    <name type="scientific">Rotaria socialis</name>
    <dbReference type="NCBI Taxonomy" id="392032"/>
    <lineage>
        <taxon>Eukaryota</taxon>
        <taxon>Metazoa</taxon>
        <taxon>Spiralia</taxon>
        <taxon>Gnathifera</taxon>
        <taxon>Rotifera</taxon>
        <taxon>Eurotatoria</taxon>
        <taxon>Bdelloidea</taxon>
        <taxon>Philodinida</taxon>
        <taxon>Philodinidae</taxon>
        <taxon>Rotaria</taxon>
    </lineage>
</organism>
<feature type="domain" description="VWFA" evidence="3">
    <location>
        <begin position="316"/>
        <end position="493"/>
    </location>
</feature>
<sequence length="673" mass="74374">MYFVLLTFILSIVSTIDGQSCQSTFNRSIIGQCSSIDSCEGTILASYLCERQICCINTTLPSISGTCITGDDLGILKNTSRAKFLRSALNYGINSAGICGNCQAKAAFLAVAATMTENFTIDEVVKSDAEFSADDKKYGNSKEGDGSRFRRRGFFGVRGRTMYERLAKLMSQNEILTNPEIVALTNNAIEIASLIWKNPNLLNESTLTKYADGTFYGFSMLWYKLTEEIAQLAVAAKYYSIFLRQLECGGDLYSGQGPVCKYNETHNGLCSPDCIKGLEDSSTFCGCSGPKGPECPNSPKHIRCCLDSCSQELKMDLGIVLDASGSVGQSNYLLQLNFTKNLLRRVNVGLNKTHVGIINYSNIAKTLTSLNKNHGLDEKLQRVDEAIYYSSGTDTARALVEANIVFSYENGRRLSYEGVTPVIFVITDGQSNTPAETIRAASILKRNDIILVSVGVGNQPDLDELHAICSPPASENYFAVSNYGAFEQKLNQFTSKSCAEPAPVPSNITVMIEIMKDKYKFLKVEITTIGNKILVTITLFNGNVKLFYSFTNRNPKDPADFIDYETETKDDDSSLWMRIKSYFWPSSTKTNRASNGEIRLVLEKPDTNVEFAYIGIKGIEEDNQFKLKFDDCAESTLNLGPILHHKHNVTAKSTSNEPTYISSNSSAFEREND</sequence>
<evidence type="ECO:0000313" key="7">
    <source>
        <dbReference type="Proteomes" id="UP000663869"/>
    </source>
</evidence>
<reference evidence="4" key="1">
    <citation type="submission" date="2021-02" db="EMBL/GenBank/DDBJ databases">
        <authorList>
            <person name="Nowell W R."/>
        </authorList>
    </citation>
    <scope>NUCLEOTIDE SEQUENCE</scope>
</reference>
<feature type="region of interest" description="Disordered" evidence="1">
    <location>
        <begin position="651"/>
        <end position="673"/>
    </location>
</feature>
<dbReference type="Proteomes" id="UP000663869">
    <property type="component" value="Unassembled WGS sequence"/>
</dbReference>
<dbReference type="EMBL" id="CAJOBQ010000983">
    <property type="protein sequence ID" value="CAF4441751.1"/>
    <property type="molecule type" value="Genomic_DNA"/>
</dbReference>
<evidence type="ECO:0000256" key="2">
    <source>
        <dbReference type="SAM" id="SignalP"/>
    </source>
</evidence>
<evidence type="ECO:0000256" key="1">
    <source>
        <dbReference type="SAM" id="MobiDB-lite"/>
    </source>
</evidence>
<dbReference type="InterPro" id="IPR050525">
    <property type="entry name" value="ECM_Assembly_Org"/>
</dbReference>
<feature type="signal peptide" evidence="2">
    <location>
        <begin position="1"/>
        <end position="18"/>
    </location>
</feature>
<dbReference type="InterPro" id="IPR023346">
    <property type="entry name" value="Lysozyme-like_dom_sf"/>
</dbReference>
<proteinExistence type="predicted"/>
<dbReference type="Proteomes" id="UP000663838">
    <property type="component" value="Unassembled WGS sequence"/>
</dbReference>
<comment type="caution">
    <text evidence="4">The sequence shown here is derived from an EMBL/GenBank/DDBJ whole genome shotgun (WGS) entry which is preliminary data.</text>
</comment>
<evidence type="ECO:0000259" key="3">
    <source>
        <dbReference type="PROSITE" id="PS50234"/>
    </source>
</evidence>
<feature type="compositionally biased region" description="Polar residues" evidence="1">
    <location>
        <begin position="651"/>
        <end position="667"/>
    </location>
</feature>
<dbReference type="Proteomes" id="UP000663862">
    <property type="component" value="Unassembled WGS sequence"/>
</dbReference>
<dbReference type="Gene3D" id="3.40.50.410">
    <property type="entry name" value="von Willebrand factor, type A domain"/>
    <property type="match status" value="1"/>
</dbReference>
<dbReference type="EMBL" id="CAJOBS010000177">
    <property type="protein sequence ID" value="CAF4515613.1"/>
    <property type="molecule type" value="Genomic_DNA"/>
</dbReference>
<evidence type="ECO:0000313" key="4">
    <source>
        <dbReference type="EMBL" id="CAF3530812.1"/>
    </source>
</evidence>
<dbReference type="PROSITE" id="PS50234">
    <property type="entry name" value="VWFA"/>
    <property type="match status" value="1"/>
</dbReference>
<dbReference type="InterPro" id="IPR036465">
    <property type="entry name" value="vWFA_dom_sf"/>
</dbReference>
<protein>
    <recommendedName>
        <fullName evidence="3">VWFA domain-containing protein</fullName>
    </recommendedName>
</protein>
<dbReference type="InterPro" id="IPR002035">
    <property type="entry name" value="VWF_A"/>
</dbReference>
<keyword evidence="2" id="KW-0732">Signal</keyword>